<protein>
    <recommendedName>
        <fullName evidence="2">HTH cro/C1-type domain-containing protein</fullName>
    </recommendedName>
</protein>
<dbReference type="Proteomes" id="UP000653674">
    <property type="component" value="Unassembled WGS sequence"/>
</dbReference>
<dbReference type="EMBL" id="BONU01000004">
    <property type="protein sequence ID" value="GIG72521.1"/>
    <property type="molecule type" value="Genomic_DNA"/>
</dbReference>
<evidence type="ECO:0000313" key="4">
    <source>
        <dbReference type="Proteomes" id="UP000653674"/>
    </source>
</evidence>
<dbReference type="Gene3D" id="1.10.260.40">
    <property type="entry name" value="lambda repressor-like DNA-binding domains"/>
    <property type="match status" value="1"/>
</dbReference>
<feature type="compositionally biased region" description="Gly residues" evidence="1">
    <location>
        <begin position="133"/>
        <end position="144"/>
    </location>
</feature>
<comment type="caution">
    <text evidence="3">The sequence shown here is derived from an EMBL/GenBank/DDBJ whole genome shotgun (WGS) entry which is preliminary data.</text>
</comment>
<accession>A0A8J3PM45</accession>
<feature type="domain" description="HTH cro/C1-type" evidence="2">
    <location>
        <begin position="50"/>
        <end position="79"/>
    </location>
</feature>
<evidence type="ECO:0000256" key="1">
    <source>
        <dbReference type="SAM" id="MobiDB-lite"/>
    </source>
</evidence>
<dbReference type="InterPro" id="IPR010982">
    <property type="entry name" value="Lambda_DNA-bd_dom_sf"/>
</dbReference>
<gene>
    <name evidence="3" type="ORF">Pfl04_09250</name>
</gene>
<evidence type="ECO:0000259" key="2">
    <source>
        <dbReference type="PROSITE" id="PS50943"/>
    </source>
</evidence>
<dbReference type="AlphaFoldDB" id="A0A8J3PM45"/>
<dbReference type="InterPro" id="IPR001387">
    <property type="entry name" value="Cro/C1-type_HTH"/>
</dbReference>
<feature type="region of interest" description="Disordered" evidence="1">
    <location>
        <begin position="121"/>
        <end position="144"/>
    </location>
</feature>
<evidence type="ECO:0000313" key="3">
    <source>
        <dbReference type="EMBL" id="GIG72521.1"/>
    </source>
</evidence>
<keyword evidence="4" id="KW-1185">Reference proteome</keyword>
<dbReference type="RefSeq" id="WP_168071921.1">
    <property type="nucleotide sequence ID" value="NZ_BAAAQJ010000003.1"/>
</dbReference>
<dbReference type="PROSITE" id="PS50943">
    <property type="entry name" value="HTH_CROC1"/>
    <property type="match status" value="1"/>
</dbReference>
<dbReference type="SUPFAM" id="SSF47413">
    <property type="entry name" value="lambda repressor-like DNA-binding domains"/>
    <property type="match status" value="1"/>
</dbReference>
<reference evidence="3" key="1">
    <citation type="submission" date="2021-01" db="EMBL/GenBank/DDBJ databases">
        <title>Whole genome shotgun sequence of Planosporangium flavigriseum NBRC 105377.</title>
        <authorList>
            <person name="Komaki H."/>
            <person name="Tamura T."/>
        </authorList>
    </citation>
    <scope>NUCLEOTIDE SEQUENCE</scope>
    <source>
        <strain evidence="3">NBRC 105377</strain>
    </source>
</reference>
<name>A0A8J3PM45_9ACTN</name>
<organism evidence="3 4">
    <name type="scientific">Planosporangium flavigriseum</name>
    <dbReference type="NCBI Taxonomy" id="373681"/>
    <lineage>
        <taxon>Bacteria</taxon>
        <taxon>Bacillati</taxon>
        <taxon>Actinomycetota</taxon>
        <taxon>Actinomycetes</taxon>
        <taxon>Micromonosporales</taxon>
        <taxon>Micromonosporaceae</taxon>
        <taxon>Planosporangium</taxon>
    </lineage>
</organism>
<sequence>MTPSRRLDSDPESIGALLVRVRLASGRSQLRVAELLCAASGVPTLTRHEVSRWEREERIPSQRWLRWLAVVLDVPLDELERATAVARARRGDGAGRGWTLRMFRSGSCCVPPVLGVLHIAGRSRRSQPTTSGGSPGGAAGARAG</sequence>
<proteinExistence type="predicted"/>
<dbReference type="GO" id="GO:0003677">
    <property type="term" value="F:DNA binding"/>
    <property type="evidence" value="ECO:0007669"/>
    <property type="project" value="InterPro"/>
</dbReference>
<dbReference type="CDD" id="cd00093">
    <property type="entry name" value="HTH_XRE"/>
    <property type="match status" value="1"/>
</dbReference>